<name>A0A9Q3CHF0_9BASI</name>
<dbReference type="GO" id="GO:0046983">
    <property type="term" value="F:protein dimerization activity"/>
    <property type="evidence" value="ECO:0007669"/>
    <property type="project" value="InterPro"/>
</dbReference>
<evidence type="ECO:0000313" key="3">
    <source>
        <dbReference type="Proteomes" id="UP000765509"/>
    </source>
</evidence>
<dbReference type="InterPro" id="IPR012337">
    <property type="entry name" value="RNaseH-like_sf"/>
</dbReference>
<organism evidence="2 3">
    <name type="scientific">Austropuccinia psidii MF-1</name>
    <dbReference type="NCBI Taxonomy" id="1389203"/>
    <lineage>
        <taxon>Eukaryota</taxon>
        <taxon>Fungi</taxon>
        <taxon>Dikarya</taxon>
        <taxon>Basidiomycota</taxon>
        <taxon>Pucciniomycotina</taxon>
        <taxon>Pucciniomycetes</taxon>
        <taxon>Pucciniales</taxon>
        <taxon>Sphaerophragmiaceae</taxon>
        <taxon>Austropuccinia</taxon>
    </lineage>
</organism>
<dbReference type="AlphaFoldDB" id="A0A9Q3CHF0"/>
<proteinExistence type="predicted"/>
<evidence type="ECO:0000259" key="1">
    <source>
        <dbReference type="Pfam" id="PF05699"/>
    </source>
</evidence>
<dbReference type="Proteomes" id="UP000765509">
    <property type="component" value="Unassembled WGS sequence"/>
</dbReference>
<feature type="domain" description="HAT C-terminal dimerisation" evidence="1">
    <location>
        <begin position="76"/>
        <end position="135"/>
    </location>
</feature>
<dbReference type="Pfam" id="PF05699">
    <property type="entry name" value="Dimer_Tnp_hAT"/>
    <property type="match status" value="1"/>
</dbReference>
<dbReference type="InterPro" id="IPR008906">
    <property type="entry name" value="HATC_C_dom"/>
</dbReference>
<keyword evidence="3" id="KW-1185">Reference proteome</keyword>
<sequence length="140" mass="16058">MAHEIILSQYRTPCRLLSDIFEENARHHFDANNLPNETNNWPNKALEVNTNVTNVQGLYNKMYPTSGQQVTKLENELQQFLAEPLEPKDTNILKFWKSRHAIFPTLYTMAHKYLAIPASSDPSKRVFSGGCKILTLKHAC</sequence>
<accession>A0A9Q3CHF0</accession>
<dbReference type="PANTHER" id="PTHR47611">
    <property type="entry name" value="HAT DIMERISATION DOMAIN, C-TERMINAL"/>
    <property type="match status" value="1"/>
</dbReference>
<evidence type="ECO:0000313" key="2">
    <source>
        <dbReference type="EMBL" id="MBW0484099.1"/>
    </source>
</evidence>
<reference evidence="2" key="1">
    <citation type="submission" date="2021-03" db="EMBL/GenBank/DDBJ databases">
        <title>Draft genome sequence of rust myrtle Austropuccinia psidii MF-1, a brazilian biotype.</title>
        <authorList>
            <person name="Quecine M.C."/>
            <person name="Pachon D.M.R."/>
            <person name="Bonatelli M.L."/>
            <person name="Correr F.H."/>
            <person name="Franceschini L.M."/>
            <person name="Leite T.F."/>
            <person name="Margarido G.R.A."/>
            <person name="Almeida C.A."/>
            <person name="Ferrarezi J.A."/>
            <person name="Labate C.A."/>
        </authorList>
    </citation>
    <scope>NUCLEOTIDE SEQUENCE</scope>
    <source>
        <strain evidence="2">MF-1</strain>
    </source>
</reference>
<comment type="caution">
    <text evidence="2">The sequence shown here is derived from an EMBL/GenBank/DDBJ whole genome shotgun (WGS) entry which is preliminary data.</text>
</comment>
<dbReference type="SUPFAM" id="SSF53098">
    <property type="entry name" value="Ribonuclease H-like"/>
    <property type="match status" value="1"/>
</dbReference>
<gene>
    <name evidence="2" type="ORF">O181_023814</name>
</gene>
<dbReference type="OrthoDB" id="2790258at2759"/>
<protein>
    <recommendedName>
        <fullName evidence="1">HAT C-terminal dimerisation domain-containing protein</fullName>
    </recommendedName>
</protein>
<dbReference type="EMBL" id="AVOT02007526">
    <property type="protein sequence ID" value="MBW0484099.1"/>
    <property type="molecule type" value="Genomic_DNA"/>
</dbReference>
<dbReference type="PANTHER" id="PTHR47611:SF1">
    <property type="entry name" value="CCHC-TYPE DOMAIN-CONTAINING PROTEIN"/>
    <property type="match status" value="1"/>
</dbReference>